<keyword evidence="3" id="KW-0539">Nucleus</keyword>
<evidence type="ECO:0008006" key="9">
    <source>
        <dbReference type="Google" id="ProtNLM"/>
    </source>
</evidence>
<feature type="region of interest" description="Disordered" evidence="4">
    <location>
        <begin position="350"/>
        <end position="371"/>
    </location>
</feature>
<dbReference type="InterPro" id="IPR053940">
    <property type="entry name" value="UTP25_NTPase-like"/>
</dbReference>
<protein>
    <recommendedName>
        <fullName evidence="9">U3 small nucleolar RNA-associated protein 25</fullName>
    </recommendedName>
</protein>
<feature type="region of interest" description="Disordered" evidence="4">
    <location>
        <begin position="1"/>
        <end position="87"/>
    </location>
</feature>
<evidence type="ECO:0000313" key="7">
    <source>
        <dbReference type="EMBL" id="CAK9259555.1"/>
    </source>
</evidence>
<evidence type="ECO:0000256" key="3">
    <source>
        <dbReference type="ARBA" id="ARBA00023242"/>
    </source>
</evidence>
<feature type="compositionally biased region" description="Acidic residues" evidence="4">
    <location>
        <begin position="171"/>
        <end position="192"/>
    </location>
</feature>
<evidence type="ECO:0000313" key="8">
    <source>
        <dbReference type="Proteomes" id="UP001497444"/>
    </source>
</evidence>
<feature type="domain" description="UTP25 NTP hydrolase-like" evidence="6">
    <location>
        <begin position="314"/>
        <end position="602"/>
    </location>
</feature>
<dbReference type="Proteomes" id="UP001497444">
    <property type="component" value="Chromosome 12"/>
</dbReference>
<dbReference type="Pfam" id="PF06862">
    <property type="entry name" value="Utp25_C"/>
    <property type="match status" value="1"/>
</dbReference>
<feature type="region of interest" description="Disordered" evidence="4">
    <location>
        <begin position="418"/>
        <end position="446"/>
    </location>
</feature>
<dbReference type="InterPro" id="IPR010678">
    <property type="entry name" value="UTP25"/>
</dbReference>
<feature type="compositionally biased region" description="Acidic residues" evidence="4">
    <location>
        <begin position="418"/>
        <end position="433"/>
    </location>
</feature>
<dbReference type="InterPro" id="IPR053939">
    <property type="entry name" value="UTP25_C"/>
</dbReference>
<dbReference type="PANTHER" id="PTHR12933:SF0">
    <property type="entry name" value="U3 SMALL NUCLEOLAR RNA-ASSOCIATED PROTEIN 25 HOMOLOG"/>
    <property type="match status" value="1"/>
</dbReference>
<accession>A0ABP0W1U0</accession>
<feature type="region of interest" description="Disordered" evidence="4">
    <location>
        <begin position="120"/>
        <end position="141"/>
    </location>
</feature>
<name>A0ABP0W1U0_9BRYO</name>
<feature type="compositionally biased region" description="Gly residues" evidence="4">
    <location>
        <begin position="8"/>
        <end position="35"/>
    </location>
</feature>
<feature type="domain" description="UTP25 C-terminal" evidence="5">
    <location>
        <begin position="612"/>
        <end position="790"/>
    </location>
</feature>
<keyword evidence="8" id="KW-1185">Reference proteome</keyword>
<evidence type="ECO:0000256" key="2">
    <source>
        <dbReference type="ARBA" id="ARBA00009223"/>
    </source>
</evidence>
<dbReference type="Pfam" id="PF22916">
    <property type="entry name" value="UTP25_NTPase-like"/>
    <property type="match status" value="1"/>
</dbReference>
<gene>
    <name evidence="7" type="ORF">CSSPJE1EN1_LOCUS5033</name>
</gene>
<evidence type="ECO:0000259" key="6">
    <source>
        <dbReference type="Pfam" id="PF22916"/>
    </source>
</evidence>
<dbReference type="InterPro" id="IPR027417">
    <property type="entry name" value="P-loop_NTPase"/>
</dbReference>
<reference evidence="7" key="1">
    <citation type="submission" date="2024-02" db="EMBL/GenBank/DDBJ databases">
        <authorList>
            <consortium name="ELIXIR-Norway"/>
            <consortium name="Elixir Norway"/>
        </authorList>
    </citation>
    <scope>NUCLEOTIDE SEQUENCE</scope>
</reference>
<organism evidence="7 8">
    <name type="scientific">Sphagnum jensenii</name>
    <dbReference type="NCBI Taxonomy" id="128206"/>
    <lineage>
        <taxon>Eukaryota</taxon>
        <taxon>Viridiplantae</taxon>
        <taxon>Streptophyta</taxon>
        <taxon>Embryophyta</taxon>
        <taxon>Bryophyta</taxon>
        <taxon>Sphagnophytina</taxon>
        <taxon>Sphagnopsida</taxon>
        <taxon>Sphagnales</taxon>
        <taxon>Sphagnaceae</taxon>
        <taxon>Sphagnum</taxon>
    </lineage>
</organism>
<evidence type="ECO:0000256" key="4">
    <source>
        <dbReference type="SAM" id="MobiDB-lite"/>
    </source>
</evidence>
<proteinExistence type="inferred from homology"/>
<feature type="compositionally biased region" description="Basic and acidic residues" evidence="4">
    <location>
        <begin position="350"/>
        <end position="370"/>
    </location>
</feature>
<evidence type="ECO:0000256" key="1">
    <source>
        <dbReference type="ARBA" id="ARBA00004604"/>
    </source>
</evidence>
<comment type="subcellular location">
    <subcellularLocation>
        <location evidence="1">Nucleus</location>
        <location evidence="1">Nucleolus</location>
    </subcellularLocation>
</comment>
<sequence length="791" mass="89633">MKRKGGSSQRGGGRGGGRAGRRGGGGGGGRGGGRVGRGRSSDQQARSNGVSKRGRIHHGTTQPDYGKSPAEEDENENEEGDLEEPTSAYTTLLQTLQATSGSFSRAIAQRYLLETLRSKLLTESEEDDEDEQGEEDAEAMEFEEVRNGVVDGLQYARNGELEEKDGSLVDASEEEVHEEEVELQLSEEDADNPDMLASRGSTGASTDPFKVHLEHELTKEEIVKLLEAKAKFKLEVAAAGFPQSKWVSNMFEFPKEEKTLGSCGVKARLWKHWQGCHGHMQYGDFRSEQQAQFFSLCNSYADILHSRRYGSQDSAAAGQEHESAMDAYILHILNHILKTRDLVSRNNEKLQHQHANELGGKSRDAIDPPRDQGFTRPKVLVLLPLRSTALKFVKRLIELAPSSQTVDIEHKGRFFDDFGAEGDEEETNQEVEADPPTKRDKDISEGFKGGKPADFRALFSGNNDDHFRIGLKFTRKSIKLYSEFYSSDIIISSPIGLVTLINEAETAKKEEKDTDFLTSIEIAVLDYADVILMQNWSHVLTVFEHLNRIPTNQHGTDFMRIREWYLNGHARHYRQTIILSAFSDAGVNALFSRTCVNHASKVKLRCEYTGVLSKVVLQVRQVYERVECQAITEVDDARFEFFTTQIFPRIKDTLQGGILLFVRSYFDFVRLRNYLKAQNSSFCLLGEYTKQSDISRGRSWFYHGKRRIMLYTERAHFYHRYKIRGIRNLMFYSLPNHPQFYAEISNLLEGVENPSCTVLFSKFDNLQLERIVGTSRAQRMLNSKTSTFMFC</sequence>
<feature type="compositionally biased region" description="Basic and acidic residues" evidence="4">
    <location>
        <begin position="435"/>
        <end position="445"/>
    </location>
</feature>
<feature type="compositionally biased region" description="Acidic residues" evidence="4">
    <location>
        <begin position="71"/>
        <end position="84"/>
    </location>
</feature>
<feature type="compositionally biased region" description="Acidic residues" evidence="4">
    <location>
        <begin position="123"/>
        <end position="141"/>
    </location>
</feature>
<dbReference type="Gene3D" id="3.40.50.300">
    <property type="entry name" value="P-loop containing nucleotide triphosphate hydrolases"/>
    <property type="match status" value="1"/>
</dbReference>
<dbReference type="EMBL" id="OZ020107">
    <property type="protein sequence ID" value="CAK9259555.1"/>
    <property type="molecule type" value="Genomic_DNA"/>
</dbReference>
<evidence type="ECO:0000259" key="5">
    <source>
        <dbReference type="Pfam" id="PF06862"/>
    </source>
</evidence>
<comment type="similarity">
    <text evidence="2">Belongs to the UTP25 family.</text>
</comment>
<dbReference type="PANTHER" id="PTHR12933">
    <property type="entry name" value="ORF PROTEIN-RELATED"/>
    <property type="match status" value="1"/>
</dbReference>
<feature type="region of interest" description="Disordered" evidence="4">
    <location>
        <begin position="158"/>
        <end position="204"/>
    </location>
</feature>